<name>A0A4Q1HQB5_9BURK</name>
<sequence>MRKRYQKATQELKDFVSGLHVSPPQVLPALGADEAANLPKITIVTPSYNQARFLERTMLSVLNQGYPKLEYIVIDGGSTDGSVDIIRKYEKYLTYWESEPDRGQSHAINKGFALATGDYIGWQNSDDLYFPGALIRLGRAAARRRPPLINGHLFIANADNQIFRQVYYTPMDRRKLTVVKASIPNQVALFRRDVLQRHGFLKEEMRYCMDLELWSRLLHDGPNLIVPSALGVYTAHDETKTALMHDVHVSERAQIVDHIRAESHIGPLFGLSCRAAKVAAHARQGDIDYLVEKILHKMAGRDNWQAH</sequence>
<dbReference type="OrthoDB" id="8564828at2"/>
<organism evidence="2 3">
    <name type="scientific">Achromobacter aloeverae</name>
    <dbReference type="NCBI Taxonomy" id="1750518"/>
    <lineage>
        <taxon>Bacteria</taxon>
        <taxon>Pseudomonadati</taxon>
        <taxon>Pseudomonadota</taxon>
        <taxon>Betaproteobacteria</taxon>
        <taxon>Burkholderiales</taxon>
        <taxon>Alcaligenaceae</taxon>
        <taxon>Achromobacter</taxon>
    </lineage>
</organism>
<feature type="domain" description="Glycosyltransferase 2-like" evidence="1">
    <location>
        <begin position="42"/>
        <end position="198"/>
    </location>
</feature>
<evidence type="ECO:0000313" key="3">
    <source>
        <dbReference type="Proteomes" id="UP000290849"/>
    </source>
</evidence>
<dbReference type="Proteomes" id="UP000290849">
    <property type="component" value="Unassembled WGS sequence"/>
</dbReference>
<dbReference type="AlphaFoldDB" id="A0A4Q1HQB5"/>
<dbReference type="GO" id="GO:0016740">
    <property type="term" value="F:transferase activity"/>
    <property type="evidence" value="ECO:0007669"/>
    <property type="project" value="UniProtKB-KW"/>
</dbReference>
<dbReference type="InterPro" id="IPR001173">
    <property type="entry name" value="Glyco_trans_2-like"/>
</dbReference>
<dbReference type="Gene3D" id="3.90.550.10">
    <property type="entry name" value="Spore Coat Polysaccharide Biosynthesis Protein SpsA, Chain A"/>
    <property type="match status" value="1"/>
</dbReference>
<keyword evidence="3" id="KW-1185">Reference proteome</keyword>
<proteinExistence type="predicted"/>
<dbReference type="InterPro" id="IPR029044">
    <property type="entry name" value="Nucleotide-diphossugar_trans"/>
</dbReference>
<dbReference type="PANTHER" id="PTHR43685:SF11">
    <property type="entry name" value="GLYCOSYLTRANSFERASE TAGX-RELATED"/>
    <property type="match status" value="1"/>
</dbReference>
<keyword evidence="2" id="KW-0808">Transferase</keyword>
<reference evidence="2 3" key="1">
    <citation type="journal article" date="2017" name="Int. J. Syst. Evol. Microbiol.">
        <title>Achromobacter aloeverae sp. nov., isolated from the root of Aloe vera (L.) Burm.f.</title>
        <authorList>
            <person name="Kuncharoen N."/>
            <person name="Muramatsu Y."/>
            <person name="Shibata C."/>
            <person name="Kamakura Y."/>
            <person name="Nakagawa Y."/>
            <person name="Tanasupawat S."/>
        </authorList>
    </citation>
    <scope>NUCLEOTIDE SEQUENCE [LARGE SCALE GENOMIC DNA]</scope>
    <source>
        <strain evidence="2 3">AVA-1</strain>
    </source>
</reference>
<protein>
    <submittedName>
        <fullName evidence="2">Glycosyltransferase</fullName>
    </submittedName>
</protein>
<comment type="caution">
    <text evidence="2">The sequence shown here is derived from an EMBL/GenBank/DDBJ whole genome shotgun (WGS) entry which is preliminary data.</text>
</comment>
<dbReference type="PANTHER" id="PTHR43685">
    <property type="entry name" value="GLYCOSYLTRANSFERASE"/>
    <property type="match status" value="1"/>
</dbReference>
<gene>
    <name evidence="2" type="ORF">C7R54_06050</name>
</gene>
<accession>A0A4Q1HQB5</accession>
<evidence type="ECO:0000259" key="1">
    <source>
        <dbReference type="Pfam" id="PF00535"/>
    </source>
</evidence>
<dbReference type="CDD" id="cd06433">
    <property type="entry name" value="GT_2_WfgS_like"/>
    <property type="match status" value="1"/>
</dbReference>
<dbReference type="EMBL" id="PYAL01000001">
    <property type="protein sequence ID" value="RXN93258.1"/>
    <property type="molecule type" value="Genomic_DNA"/>
</dbReference>
<dbReference type="Pfam" id="PF00535">
    <property type="entry name" value="Glycos_transf_2"/>
    <property type="match status" value="1"/>
</dbReference>
<evidence type="ECO:0000313" key="2">
    <source>
        <dbReference type="EMBL" id="RXN93258.1"/>
    </source>
</evidence>
<dbReference type="SUPFAM" id="SSF53448">
    <property type="entry name" value="Nucleotide-diphospho-sugar transferases"/>
    <property type="match status" value="1"/>
</dbReference>
<dbReference type="InterPro" id="IPR050834">
    <property type="entry name" value="Glycosyltransf_2"/>
</dbReference>